<protein>
    <submittedName>
        <fullName evidence="2">Uncharacterized protein</fullName>
    </submittedName>
</protein>
<evidence type="ECO:0000313" key="2">
    <source>
        <dbReference type="EMBL" id="PGG98709.1"/>
    </source>
</evidence>
<keyword evidence="3" id="KW-1185">Reference proteome</keyword>
<name>A0A2B7WQ66_POLH7</name>
<comment type="caution">
    <text evidence="2">The sequence shown here is derived from an EMBL/GenBank/DDBJ whole genome shotgun (WGS) entry which is preliminary data.</text>
</comment>
<sequence length="281" mass="31834">MLEYTKDIETLDLRLYRAAAFRSAWFLPPFPSLKRLVLHNFIIKKQALEEELLPWCFKAKVHTLHLANTQFATPLGVTKIGFFRWHLARDISRPTGPDYETKKHHVVSDQGISGTQMPGGVSREDGWSSTDGSEEHLTDDDNDDSHPLIPFMEVEFRSDSEDNDSDYFPCTSEIWSRHLDAPVCDDSAEGSVKALADVCYEYYHPDVLRAYDDDYEHDTPPIEGKFPIPRLQAAEARMLPSVANEGVELKLSGTAWGCGENGLRVLIDNFSSREEIEQDGI</sequence>
<evidence type="ECO:0000256" key="1">
    <source>
        <dbReference type="SAM" id="MobiDB-lite"/>
    </source>
</evidence>
<reference evidence="2 3" key="1">
    <citation type="submission" date="2017-10" db="EMBL/GenBank/DDBJ databases">
        <title>Comparative genomics in systemic dimorphic fungi from Ajellomycetaceae.</title>
        <authorList>
            <person name="Munoz J.F."/>
            <person name="Mcewen J.G."/>
            <person name="Clay O.K."/>
            <person name="Cuomo C.A."/>
        </authorList>
    </citation>
    <scope>NUCLEOTIDE SEQUENCE [LARGE SCALE GENOMIC DNA]</scope>
    <source>
        <strain evidence="2 3">UAMH7299</strain>
    </source>
</reference>
<organism evidence="2 3">
    <name type="scientific">Polytolypa hystricis (strain UAMH7299)</name>
    <dbReference type="NCBI Taxonomy" id="1447883"/>
    <lineage>
        <taxon>Eukaryota</taxon>
        <taxon>Fungi</taxon>
        <taxon>Dikarya</taxon>
        <taxon>Ascomycota</taxon>
        <taxon>Pezizomycotina</taxon>
        <taxon>Eurotiomycetes</taxon>
        <taxon>Eurotiomycetidae</taxon>
        <taxon>Onygenales</taxon>
        <taxon>Onygenales incertae sedis</taxon>
        <taxon>Polytolypa</taxon>
    </lineage>
</organism>
<evidence type="ECO:0000313" key="3">
    <source>
        <dbReference type="Proteomes" id="UP000224634"/>
    </source>
</evidence>
<accession>A0A2B7WQ66</accession>
<dbReference type="Proteomes" id="UP000224634">
    <property type="component" value="Unassembled WGS sequence"/>
</dbReference>
<dbReference type="AlphaFoldDB" id="A0A2B7WQ66"/>
<dbReference type="EMBL" id="PDNA01000287">
    <property type="protein sequence ID" value="PGG98709.1"/>
    <property type="molecule type" value="Genomic_DNA"/>
</dbReference>
<feature type="region of interest" description="Disordered" evidence="1">
    <location>
        <begin position="110"/>
        <end position="144"/>
    </location>
</feature>
<proteinExistence type="predicted"/>
<gene>
    <name evidence="2" type="ORF">AJ80_09482</name>
</gene>